<dbReference type="CDD" id="cd07438">
    <property type="entry name" value="PHP_HisPPase_AMP"/>
    <property type="match status" value="1"/>
</dbReference>
<dbReference type="AlphaFoldDB" id="A0A0D2JYC5"/>
<dbReference type="InterPro" id="IPR016195">
    <property type="entry name" value="Pol/histidinol_Pase-like"/>
</dbReference>
<dbReference type="GO" id="GO:0004534">
    <property type="term" value="F:5'-3' RNA exonuclease activity"/>
    <property type="evidence" value="ECO:0007669"/>
    <property type="project" value="TreeGrafter"/>
</dbReference>
<reference evidence="2 3" key="1">
    <citation type="submission" date="2013-11" db="EMBL/GenBank/DDBJ databases">
        <title>Metagenomic analysis of a methanogenic consortium involved in long chain n-alkane degradation.</title>
        <authorList>
            <person name="Davidova I.A."/>
            <person name="Callaghan A.V."/>
            <person name="Wawrik B."/>
            <person name="Pruitt S."/>
            <person name="Marks C."/>
            <person name="Duncan K.E."/>
            <person name="Suflita J.M."/>
        </authorList>
    </citation>
    <scope>NUCLEOTIDE SEQUENCE [LARGE SCALE GENOMIC DNA]</scope>
    <source>
        <strain evidence="2 3">SPR</strain>
    </source>
</reference>
<dbReference type="InterPro" id="IPR004013">
    <property type="entry name" value="PHP_dom"/>
</dbReference>
<gene>
    <name evidence="2" type="ORF">X474_07930</name>
</gene>
<dbReference type="Pfam" id="PF02811">
    <property type="entry name" value="PHP"/>
    <property type="match status" value="1"/>
</dbReference>
<dbReference type="InterPro" id="IPR003141">
    <property type="entry name" value="Pol/His_phosphatase_N"/>
</dbReference>
<dbReference type="InParanoid" id="A0A0D2JYC5"/>
<dbReference type="RefSeq" id="WP_082464208.1">
    <property type="nucleotide sequence ID" value="NZ_AZAC01000010.1"/>
</dbReference>
<organism evidence="2 3">
    <name type="scientific">Dethiosulfatarculus sandiegensis</name>
    <dbReference type="NCBI Taxonomy" id="1429043"/>
    <lineage>
        <taxon>Bacteria</taxon>
        <taxon>Pseudomonadati</taxon>
        <taxon>Thermodesulfobacteriota</taxon>
        <taxon>Desulfarculia</taxon>
        <taxon>Desulfarculales</taxon>
        <taxon>Desulfarculaceae</taxon>
        <taxon>Dethiosulfatarculus</taxon>
    </lineage>
</organism>
<name>A0A0D2JYC5_9BACT</name>
<dbReference type="EMBL" id="AZAC01000010">
    <property type="protein sequence ID" value="KIX14525.1"/>
    <property type="molecule type" value="Genomic_DNA"/>
</dbReference>
<evidence type="ECO:0000313" key="2">
    <source>
        <dbReference type="EMBL" id="KIX14525.1"/>
    </source>
</evidence>
<dbReference type="PATRIC" id="fig|1429043.3.peg.1675"/>
<dbReference type="FunCoup" id="A0A0D2JYC5">
    <property type="interactions" value="214"/>
</dbReference>
<evidence type="ECO:0000259" key="1">
    <source>
        <dbReference type="SMART" id="SM00481"/>
    </source>
</evidence>
<dbReference type="PANTHER" id="PTHR42924:SF3">
    <property type="entry name" value="POLYMERASE_HISTIDINOL PHOSPHATASE N-TERMINAL DOMAIN-CONTAINING PROTEIN"/>
    <property type="match status" value="1"/>
</dbReference>
<accession>A0A0D2JYC5</accession>
<evidence type="ECO:0000313" key="3">
    <source>
        <dbReference type="Proteomes" id="UP000032233"/>
    </source>
</evidence>
<dbReference type="Gene3D" id="1.10.150.650">
    <property type="match status" value="1"/>
</dbReference>
<feature type="domain" description="Polymerase/histidinol phosphatase N-terminal" evidence="1">
    <location>
        <begin position="4"/>
        <end position="69"/>
    </location>
</feature>
<dbReference type="STRING" id="1429043.X474_07930"/>
<dbReference type="SUPFAM" id="SSF89550">
    <property type="entry name" value="PHP domain-like"/>
    <property type="match status" value="1"/>
</dbReference>
<sequence length="304" mass="33096">MDLIDLHTHTTASDGSYTPSEVVFAAYESGLAVVAITDHDNINGIEEAFKAGKGLPIEVVPGVEISVDAGFRGGMHMLGYCIDPSEPRLVAALERLQQARAERNPQVVEKLNQLGLDITMDEVRACAGQGQIGRPHFAQVIIEKGYAKNRAEAFNRWLGADKPAYVPKFKFKPDVAISLLRGAGGVPVLAHPGLLKLAFLRLESLIRELMELGLEGVEAIYSEHNQALRKRLSDLAARLGLVITGGSDFHGDPKPDIKLGYGLGDLRVPKSLLMPLKQRAEKVAASRLDRLPVNQEEVSNQLKQ</sequence>
<comment type="caution">
    <text evidence="2">The sequence shown here is derived from an EMBL/GenBank/DDBJ whole genome shotgun (WGS) entry which is preliminary data.</text>
</comment>
<keyword evidence="3" id="KW-1185">Reference proteome</keyword>
<dbReference type="PANTHER" id="PTHR42924">
    <property type="entry name" value="EXONUCLEASE"/>
    <property type="match status" value="1"/>
</dbReference>
<dbReference type="Proteomes" id="UP000032233">
    <property type="component" value="Unassembled WGS sequence"/>
</dbReference>
<dbReference type="InterPro" id="IPR052018">
    <property type="entry name" value="PHP_domain"/>
</dbReference>
<dbReference type="SMART" id="SM00481">
    <property type="entry name" value="POLIIIAc"/>
    <property type="match status" value="1"/>
</dbReference>
<dbReference type="GO" id="GO:0035312">
    <property type="term" value="F:5'-3' DNA exonuclease activity"/>
    <property type="evidence" value="ECO:0007669"/>
    <property type="project" value="TreeGrafter"/>
</dbReference>
<protein>
    <submittedName>
        <fullName evidence="2">Phosphoesterase</fullName>
    </submittedName>
</protein>
<dbReference type="Gene3D" id="3.20.20.140">
    <property type="entry name" value="Metal-dependent hydrolases"/>
    <property type="match status" value="1"/>
</dbReference>
<proteinExistence type="predicted"/>